<feature type="transmembrane region" description="Helical" evidence="12">
    <location>
        <begin position="392"/>
        <end position="417"/>
    </location>
</feature>
<name>A0A248LEY6_9NEIS</name>
<accession>A0A248LEY6</accession>
<keyword evidence="9 12" id="KW-1133">Transmembrane helix</keyword>
<evidence type="ECO:0000256" key="9">
    <source>
        <dbReference type="ARBA" id="ARBA00022989"/>
    </source>
</evidence>
<dbReference type="PANTHER" id="PTHR30540">
    <property type="entry name" value="OSMOTIC STRESS POTASSIUM TRANSPORTER"/>
    <property type="match status" value="1"/>
</dbReference>
<dbReference type="NCBIfam" id="NF008015">
    <property type="entry name" value="PRK10745.1"/>
    <property type="match status" value="1"/>
</dbReference>
<dbReference type="OrthoDB" id="9805577at2"/>
<dbReference type="Proteomes" id="UP000197424">
    <property type="component" value="Chromosome"/>
</dbReference>
<comment type="subcellular location">
    <subcellularLocation>
        <location evidence="12">Cell membrane</location>
        <topology evidence="12">Multi-pass membrane protein</topology>
    </subcellularLocation>
    <subcellularLocation>
        <location evidence="1">Membrane</location>
        <topology evidence="1">Multi-pass membrane protein</topology>
    </subcellularLocation>
</comment>
<feature type="transmembrane region" description="Helical" evidence="12">
    <location>
        <begin position="337"/>
        <end position="358"/>
    </location>
</feature>
<feature type="transmembrane region" description="Helical" evidence="12">
    <location>
        <begin position="169"/>
        <end position="189"/>
    </location>
</feature>
<dbReference type="GO" id="GO:0005886">
    <property type="term" value="C:plasma membrane"/>
    <property type="evidence" value="ECO:0007669"/>
    <property type="project" value="UniProtKB-SubCell"/>
</dbReference>
<keyword evidence="5 12" id="KW-0633">Potassium transport</keyword>
<dbReference type="RefSeq" id="WP_088859835.1">
    <property type="nucleotide sequence ID" value="NZ_CP022115.1"/>
</dbReference>
<keyword evidence="11 12" id="KW-0472">Membrane</keyword>
<feature type="domain" description="K+ potassium transporter integral membrane" evidence="13">
    <location>
        <begin position="14"/>
        <end position="462"/>
    </location>
</feature>
<evidence type="ECO:0000256" key="10">
    <source>
        <dbReference type="ARBA" id="ARBA00023065"/>
    </source>
</evidence>
<evidence type="ECO:0000256" key="1">
    <source>
        <dbReference type="ARBA" id="ARBA00004141"/>
    </source>
</evidence>
<evidence type="ECO:0000259" key="14">
    <source>
        <dbReference type="Pfam" id="PF22776"/>
    </source>
</evidence>
<feature type="transmembrane region" description="Helical" evidence="12">
    <location>
        <begin position="213"/>
        <end position="233"/>
    </location>
</feature>
<evidence type="ECO:0000256" key="5">
    <source>
        <dbReference type="ARBA" id="ARBA00022538"/>
    </source>
</evidence>
<evidence type="ECO:0000256" key="8">
    <source>
        <dbReference type="ARBA" id="ARBA00022958"/>
    </source>
</evidence>
<dbReference type="GO" id="GO:0015079">
    <property type="term" value="F:potassium ion transmembrane transporter activity"/>
    <property type="evidence" value="ECO:0007669"/>
    <property type="project" value="UniProtKB-UniRule"/>
</dbReference>
<feature type="transmembrane region" description="Helical" evidence="12">
    <location>
        <begin position="100"/>
        <end position="119"/>
    </location>
</feature>
<evidence type="ECO:0000313" key="15">
    <source>
        <dbReference type="EMBL" id="ASJ22956.1"/>
    </source>
</evidence>
<dbReference type="Pfam" id="PF02705">
    <property type="entry name" value="K_trans"/>
    <property type="match status" value="1"/>
</dbReference>
<keyword evidence="10 12" id="KW-0406">Ion transport</keyword>
<sequence>MQNLEHRDALPPLVLAALGIVFGDIGTSPLYTLKECFSPLYGLAPSTGNVLGILSLIFWSISLVVSLKYVAYVLRADNRGEGGVMALMALAKRARPRWRYGLMIIGIAGASLFYGDAVITPAISVLSAVEGLAVVAPQFETYVLPLALTVLVALFLLQRFGTARVGALFGPVMVLWFGTLAGLGIWQILQNPEVLKALNPVHAVVFFVEHRTAAFFALGAVVLALTGGEALYADMGHFGRRPIRWAWFGLVLPALTLNYFGQGALLLANPAAVENPFFNLAPSWGTLPLVVLATAATVIASQAVISGAYSLTRQAVQLGYCPRVDIRHTSEREIGQIYIPVVNWALLAAVVLVILVFGTSSSLAAAYGIAVTGTMVLTTLLAFVVSRYRWRWPLWASLLVTGFFLTLDLSFFSANILKVLDGGWLPLLMGLLIFTLLTTWKRGREILYERLFADELPLDDFIGNLEAYPPTRVEGTAVFMTGSTEGIPHALLHNLKHNKVLHQRVVLMTIKNLDEPYVNDDTRVHIRQLSPSFWQVVARYGFKESPGIPQVLALCAEQELVFEEMDTSFFLSRETLVSTRRPGMARWREKLFAIMSRNATRVTDYFHIPANRVVEMGTMVEI</sequence>
<dbReference type="InterPro" id="IPR023051">
    <property type="entry name" value="Kup"/>
</dbReference>
<evidence type="ECO:0000256" key="4">
    <source>
        <dbReference type="ARBA" id="ARBA00022475"/>
    </source>
</evidence>
<comment type="catalytic activity">
    <reaction evidence="12">
        <text>K(+)(in) + H(+)(in) = K(+)(out) + H(+)(out)</text>
        <dbReference type="Rhea" id="RHEA:28490"/>
        <dbReference type="ChEBI" id="CHEBI:15378"/>
        <dbReference type="ChEBI" id="CHEBI:29103"/>
    </reaction>
</comment>
<feature type="transmembrane region" description="Helical" evidence="12">
    <location>
        <begin position="51"/>
        <end position="71"/>
    </location>
</feature>
<dbReference type="AlphaFoldDB" id="A0A248LEY6"/>
<proteinExistence type="inferred from homology"/>
<organism evidence="15 16">
    <name type="scientific">Laribacter hongkongensis</name>
    <dbReference type="NCBI Taxonomy" id="168471"/>
    <lineage>
        <taxon>Bacteria</taxon>
        <taxon>Pseudomonadati</taxon>
        <taxon>Pseudomonadota</taxon>
        <taxon>Betaproteobacteria</taxon>
        <taxon>Neisseriales</taxon>
        <taxon>Aquaspirillaceae</taxon>
        <taxon>Laribacter</taxon>
    </lineage>
</organism>
<evidence type="ECO:0000256" key="6">
    <source>
        <dbReference type="ARBA" id="ARBA00022692"/>
    </source>
</evidence>
<feature type="domain" description="K+ potassium transporter C-terminal" evidence="14">
    <location>
        <begin position="475"/>
        <end position="622"/>
    </location>
</feature>
<dbReference type="InterPro" id="IPR053952">
    <property type="entry name" value="K_trans_C"/>
</dbReference>
<reference evidence="16" key="1">
    <citation type="submission" date="2017-06" db="EMBL/GenBank/DDBJ databases">
        <title>Whole genome sequence of Laribacter hongkongensis LHGZ1.</title>
        <authorList>
            <person name="Chen D."/>
            <person name="Wu H."/>
            <person name="Chen J."/>
        </authorList>
    </citation>
    <scope>NUCLEOTIDE SEQUENCE [LARGE SCALE GENOMIC DNA]</scope>
    <source>
        <strain evidence="16">LHGZ1</strain>
    </source>
</reference>
<dbReference type="InterPro" id="IPR053951">
    <property type="entry name" value="K_trans_N"/>
</dbReference>
<evidence type="ECO:0000259" key="13">
    <source>
        <dbReference type="Pfam" id="PF02705"/>
    </source>
</evidence>
<dbReference type="GO" id="GO:0015293">
    <property type="term" value="F:symporter activity"/>
    <property type="evidence" value="ECO:0007669"/>
    <property type="project" value="UniProtKB-UniRule"/>
</dbReference>
<feature type="transmembrane region" description="Helical" evidence="12">
    <location>
        <begin position="287"/>
        <end position="309"/>
    </location>
</feature>
<feature type="transmembrane region" description="Helical" evidence="12">
    <location>
        <begin position="139"/>
        <end position="157"/>
    </location>
</feature>
<gene>
    <name evidence="12 15" type="primary">kup</name>
    <name evidence="15" type="ORF">LHGZ1_0125</name>
</gene>
<dbReference type="EMBL" id="CP022115">
    <property type="protein sequence ID" value="ASJ22956.1"/>
    <property type="molecule type" value="Genomic_DNA"/>
</dbReference>
<evidence type="ECO:0000256" key="7">
    <source>
        <dbReference type="ARBA" id="ARBA00022847"/>
    </source>
</evidence>
<evidence type="ECO:0000313" key="16">
    <source>
        <dbReference type="Proteomes" id="UP000197424"/>
    </source>
</evidence>
<keyword evidence="8 12" id="KW-0630">Potassium</keyword>
<feature type="transmembrane region" description="Helical" evidence="12">
    <location>
        <begin position="364"/>
        <end position="385"/>
    </location>
</feature>
<feature type="transmembrane region" description="Helical" evidence="12">
    <location>
        <begin position="423"/>
        <end position="440"/>
    </location>
</feature>
<dbReference type="InterPro" id="IPR003855">
    <property type="entry name" value="K+_transporter"/>
</dbReference>
<comment type="function">
    <text evidence="12">Transport of potassium into the cell. Likely operates as a K(+):H(+) symporter.</text>
</comment>
<evidence type="ECO:0000256" key="3">
    <source>
        <dbReference type="ARBA" id="ARBA00022448"/>
    </source>
</evidence>
<comment type="similarity">
    <text evidence="2 12">Belongs to the HAK/KUP transporter (TC 2.A.72) family.</text>
</comment>
<dbReference type="HAMAP" id="MF_01522">
    <property type="entry name" value="Kup"/>
    <property type="match status" value="1"/>
</dbReference>
<keyword evidence="3 12" id="KW-0813">Transport</keyword>
<protein>
    <recommendedName>
        <fullName evidence="12">Probable potassium transport system protein Kup</fullName>
    </recommendedName>
</protein>
<dbReference type="PANTHER" id="PTHR30540:SF79">
    <property type="entry name" value="LOW AFFINITY POTASSIUM TRANSPORT SYSTEM PROTEIN KUP"/>
    <property type="match status" value="1"/>
</dbReference>
<evidence type="ECO:0000256" key="11">
    <source>
        <dbReference type="ARBA" id="ARBA00023136"/>
    </source>
</evidence>
<dbReference type="Pfam" id="PF22776">
    <property type="entry name" value="K_trans_C"/>
    <property type="match status" value="1"/>
</dbReference>
<keyword evidence="4 12" id="KW-1003">Cell membrane</keyword>
<feature type="transmembrane region" description="Helical" evidence="12">
    <location>
        <begin position="245"/>
        <end position="267"/>
    </location>
</feature>
<evidence type="ECO:0000256" key="12">
    <source>
        <dbReference type="HAMAP-Rule" id="MF_01522"/>
    </source>
</evidence>
<feature type="transmembrane region" description="Helical" evidence="12">
    <location>
        <begin position="12"/>
        <end position="31"/>
    </location>
</feature>
<keyword evidence="7 12" id="KW-0769">Symport</keyword>
<keyword evidence="6 12" id="KW-0812">Transmembrane</keyword>
<evidence type="ECO:0000256" key="2">
    <source>
        <dbReference type="ARBA" id="ARBA00007019"/>
    </source>
</evidence>